<comment type="similarity">
    <text evidence="1 5 6">Belongs to the bacterial ribosomal protein bL19 family.</text>
</comment>
<gene>
    <name evidence="5 8" type="primary">rplS</name>
    <name evidence="8" type="ordered locus">PSMK_12470</name>
</gene>
<dbReference type="eggNOG" id="COG0335">
    <property type="taxonomic scope" value="Bacteria"/>
</dbReference>
<evidence type="ECO:0000256" key="2">
    <source>
        <dbReference type="ARBA" id="ARBA00022980"/>
    </source>
</evidence>
<evidence type="ECO:0000256" key="6">
    <source>
        <dbReference type="RuleBase" id="RU000559"/>
    </source>
</evidence>
<keyword evidence="3 5" id="KW-0687">Ribonucleoprotein</keyword>
<evidence type="ECO:0000256" key="3">
    <source>
        <dbReference type="ARBA" id="ARBA00023274"/>
    </source>
</evidence>
<dbReference type="PROSITE" id="PS01015">
    <property type="entry name" value="RIBOSOMAL_L19"/>
    <property type="match status" value="1"/>
</dbReference>
<dbReference type="InterPro" id="IPR038657">
    <property type="entry name" value="Ribosomal_bL19_sf"/>
</dbReference>
<dbReference type="KEGG" id="phm:PSMK_12470"/>
<evidence type="ECO:0000256" key="1">
    <source>
        <dbReference type="ARBA" id="ARBA00005781"/>
    </source>
</evidence>
<evidence type="ECO:0000313" key="9">
    <source>
        <dbReference type="Proteomes" id="UP000007881"/>
    </source>
</evidence>
<dbReference type="HAMAP" id="MF_00402">
    <property type="entry name" value="Ribosomal_bL19"/>
    <property type="match status" value="1"/>
</dbReference>
<dbReference type="AlphaFoldDB" id="I0IDR8"/>
<dbReference type="InterPro" id="IPR008991">
    <property type="entry name" value="Translation_prot_SH3-like_sf"/>
</dbReference>
<dbReference type="PANTHER" id="PTHR15680:SF9">
    <property type="entry name" value="LARGE RIBOSOMAL SUBUNIT PROTEIN BL19M"/>
    <property type="match status" value="1"/>
</dbReference>
<dbReference type="PATRIC" id="fig|1142394.8.peg.1284"/>
<accession>I0IDR8</accession>
<evidence type="ECO:0000256" key="4">
    <source>
        <dbReference type="ARBA" id="ARBA00035171"/>
    </source>
</evidence>
<dbReference type="EMBL" id="AP012338">
    <property type="protein sequence ID" value="BAM03406.1"/>
    <property type="molecule type" value="Genomic_DNA"/>
</dbReference>
<keyword evidence="2 5" id="KW-0689">Ribosomal protein</keyword>
<dbReference type="HOGENOM" id="CLU_103507_2_2_0"/>
<dbReference type="GO" id="GO:0003735">
    <property type="term" value="F:structural constituent of ribosome"/>
    <property type="evidence" value="ECO:0007669"/>
    <property type="project" value="InterPro"/>
</dbReference>
<evidence type="ECO:0000256" key="5">
    <source>
        <dbReference type="HAMAP-Rule" id="MF_00402"/>
    </source>
</evidence>
<name>I0IDR8_PHYMF</name>
<dbReference type="InterPro" id="IPR001857">
    <property type="entry name" value="Ribosomal_bL19"/>
</dbReference>
<dbReference type="Gene3D" id="2.30.30.790">
    <property type="match status" value="1"/>
</dbReference>
<evidence type="ECO:0000256" key="7">
    <source>
        <dbReference type="SAM" id="MobiDB-lite"/>
    </source>
</evidence>
<dbReference type="NCBIfam" id="TIGR01024">
    <property type="entry name" value="rplS_bact"/>
    <property type="match status" value="1"/>
</dbReference>
<proteinExistence type="inferred from homology"/>
<dbReference type="OrthoDB" id="9803541at2"/>
<dbReference type="SUPFAM" id="SSF50104">
    <property type="entry name" value="Translation proteins SH3-like domain"/>
    <property type="match status" value="1"/>
</dbReference>
<dbReference type="PANTHER" id="PTHR15680">
    <property type="entry name" value="RIBOSOMAL PROTEIN L19"/>
    <property type="match status" value="1"/>
</dbReference>
<evidence type="ECO:0000313" key="8">
    <source>
        <dbReference type="EMBL" id="BAM03406.1"/>
    </source>
</evidence>
<comment type="function">
    <text evidence="5 6">This protein is located at the 30S-50S ribosomal subunit interface and may play a role in the structure and function of the aminoacyl-tRNA binding site.</text>
</comment>
<organism evidence="8 9">
    <name type="scientific">Phycisphaera mikurensis (strain NBRC 102666 / KCTC 22515 / FYK2301M01)</name>
    <dbReference type="NCBI Taxonomy" id="1142394"/>
    <lineage>
        <taxon>Bacteria</taxon>
        <taxon>Pseudomonadati</taxon>
        <taxon>Planctomycetota</taxon>
        <taxon>Phycisphaerae</taxon>
        <taxon>Phycisphaerales</taxon>
        <taxon>Phycisphaeraceae</taxon>
        <taxon>Phycisphaera</taxon>
    </lineage>
</organism>
<dbReference type="Proteomes" id="UP000007881">
    <property type="component" value="Chromosome"/>
</dbReference>
<reference evidence="8 9" key="1">
    <citation type="submission" date="2012-02" db="EMBL/GenBank/DDBJ databases">
        <title>Complete genome sequence of Phycisphaera mikurensis NBRC 102666.</title>
        <authorList>
            <person name="Ankai A."/>
            <person name="Hosoyama A."/>
            <person name="Terui Y."/>
            <person name="Sekine M."/>
            <person name="Fukai R."/>
            <person name="Kato Y."/>
            <person name="Nakamura S."/>
            <person name="Yamada-Narita S."/>
            <person name="Kawakoshi A."/>
            <person name="Fukunaga Y."/>
            <person name="Yamazaki S."/>
            <person name="Fujita N."/>
        </authorList>
    </citation>
    <scope>NUCLEOTIDE SEQUENCE [LARGE SCALE GENOMIC DNA]</scope>
    <source>
        <strain evidence="9">NBRC 102666 / KCTC 22515 / FYK2301M01</strain>
    </source>
</reference>
<protein>
    <recommendedName>
        <fullName evidence="4 5">Large ribosomal subunit protein bL19</fullName>
    </recommendedName>
</protein>
<dbReference type="PRINTS" id="PR00061">
    <property type="entry name" value="RIBOSOMALL19"/>
</dbReference>
<feature type="region of interest" description="Disordered" evidence="7">
    <location>
        <begin position="109"/>
        <end position="144"/>
    </location>
</feature>
<keyword evidence="9" id="KW-1185">Reference proteome</keyword>
<dbReference type="STRING" id="1142394.PSMK_12470"/>
<dbReference type="Pfam" id="PF01245">
    <property type="entry name" value="Ribosomal_L19"/>
    <property type="match status" value="1"/>
</dbReference>
<dbReference type="GO" id="GO:0006412">
    <property type="term" value="P:translation"/>
    <property type="evidence" value="ECO:0007669"/>
    <property type="project" value="UniProtKB-UniRule"/>
</dbReference>
<dbReference type="InterPro" id="IPR018257">
    <property type="entry name" value="Ribosomal_bL19_CS"/>
</dbReference>
<sequence>MSDALLAAVEKSQLRTDLPEISVGDTIDVHVRIIEGKERIQVFQGVVMKIQGRGLTRTMLVRRIVANEGVERIFPMHSPKIAKVEVVRSGDTRRARLYYLRDRLGKKRRLRDKRRNLGLRPGPNPGQKESVGAGEHAATGTPNA</sequence>
<dbReference type="GO" id="GO:0022625">
    <property type="term" value="C:cytosolic large ribosomal subunit"/>
    <property type="evidence" value="ECO:0007669"/>
    <property type="project" value="TreeGrafter"/>
</dbReference>